<keyword evidence="1" id="KW-1133">Transmembrane helix</keyword>
<protein>
    <submittedName>
        <fullName evidence="2">Uncharacterized protein</fullName>
    </submittedName>
</protein>
<name>A0A1Q2HT01_9BACT</name>
<organism evidence="2 3">
    <name type="scientific">Sedimentisphaera cyanobacteriorum</name>
    <dbReference type="NCBI Taxonomy" id="1940790"/>
    <lineage>
        <taxon>Bacteria</taxon>
        <taxon>Pseudomonadati</taxon>
        <taxon>Planctomycetota</taxon>
        <taxon>Phycisphaerae</taxon>
        <taxon>Sedimentisphaerales</taxon>
        <taxon>Sedimentisphaeraceae</taxon>
        <taxon>Sedimentisphaera</taxon>
    </lineage>
</organism>
<sequence>MKADNEKSDFEKLGEIKSLEREVFESSHFSKAADFTLEEELKSSLKDKLAGRLAEQRKARLFIRSGWAAAAILAVAFSASVSLMNPDSIVRKEAIRPEASLEASASEFWQTDSQLSLIETKLENIEYSLADEDETSGEIEGEIESIKQQLSSEQFWKG</sequence>
<dbReference type="RefSeq" id="WP_077541618.1">
    <property type="nucleotide sequence ID" value="NZ_CP019633.1"/>
</dbReference>
<keyword evidence="1" id="KW-0472">Membrane</keyword>
<evidence type="ECO:0000313" key="3">
    <source>
        <dbReference type="Proteomes" id="UP000188273"/>
    </source>
</evidence>
<accession>A0A1Q2HT01</accession>
<gene>
    <name evidence="2" type="ORF">L21SP3_02257</name>
</gene>
<dbReference type="KEGG" id="pbu:L21SP3_02257"/>
<dbReference type="Proteomes" id="UP000188273">
    <property type="component" value="Chromosome"/>
</dbReference>
<reference evidence="3" key="1">
    <citation type="submission" date="2017-02" db="EMBL/GenBank/DDBJ databases">
        <title>Comparative genomics and description of representatives of a novel lineage of planctomycetes thriving in anoxic sediments.</title>
        <authorList>
            <person name="Spring S."/>
            <person name="Bunk B."/>
            <person name="Sproer C."/>
            <person name="Klenk H.-P."/>
        </authorList>
    </citation>
    <scope>NUCLEOTIDE SEQUENCE [LARGE SCALE GENOMIC DNA]</scope>
    <source>
        <strain evidence="3">L21-RPul-D3</strain>
    </source>
</reference>
<dbReference type="EMBL" id="CP019633">
    <property type="protein sequence ID" value="AQQ10425.1"/>
    <property type="molecule type" value="Genomic_DNA"/>
</dbReference>
<dbReference type="OrthoDB" id="9953795at2"/>
<dbReference type="STRING" id="1940790.L21SP3_02257"/>
<proteinExistence type="predicted"/>
<keyword evidence="3" id="KW-1185">Reference proteome</keyword>
<evidence type="ECO:0000313" key="2">
    <source>
        <dbReference type="EMBL" id="AQQ10425.1"/>
    </source>
</evidence>
<evidence type="ECO:0000256" key="1">
    <source>
        <dbReference type="SAM" id="Phobius"/>
    </source>
</evidence>
<feature type="transmembrane region" description="Helical" evidence="1">
    <location>
        <begin position="61"/>
        <end position="84"/>
    </location>
</feature>
<keyword evidence="1" id="KW-0812">Transmembrane</keyword>
<dbReference type="AlphaFoldDB" id="A0A1Q2HT01"/>